<dbReference type="GO" id="GO:0005783">
    <property type="term" value="C:endoplasmic reticulum"/>
    <property type="evidence" value="ECO:0007669"/>
    <property type="project" value="TreeGrafter"/>
</dbReference>
<evidence type="ECO:0000256" key="4">
    <source>
        <dbReference type="ARBA" id="ARBA00022801"/>
    </source>
</evidence>
<dbReference type="InterPro" id="IPR012341">
    <property type="entry name" value="6hp_glycosidase-like_sf"/>
</dbReference>
<keyword evidence="4 8" id="KW-0378">Hydrolase</keyword>
<dbReference type="AlphaFoldDB" id="A0A7J7IQX0"/>
<evidence type="ECO:0000256" key="7">
    <source>
        <dbReference type="PIRSR" id="PIRSR601382-3"/>
    </source>
</evidence>
<dbReference type="InterPro" id="IPR036026">
    <property type="entry name" value="Seven-hairpin_glycosidases"/>
</dbReference>
<name>A0A7J7IQX0_9RHOD</name>
<keyword evidence="6" id="KW-0106">Calcium</keyword>
<keyword evidence="8" id="KW-0326">Glycosidase</keyword>
<comment type="cofactor">
    <cofactor evidence="1 6">
        <name>Ca(2+)</name>
        <dbReference type="ChEBI" id="CHEBI:29108"/>
    </cofactor>
</comment>
<reference evidence="9 10" key="1">
    <citation type="journal article" date="2020" name="J. Phycol.">
        <title>Comparative genome analysis reveals Cyanidiococcus gen. nov., a new extremophilic red algal genus sister to Cyanidioschyzon (Cyanidioschyzonaceae, Rhodophyta).</title>
        <authorList>
            <person name="Liu S.-L."/>
            <person name="Chiang Y.-R."/>
            <person name="Yoon H.S."/>
            <person name="Fu H.-Y."/>
        </authorList>
    </citation>
    <scope>NUCLEOTIDE SEQUENCE [LARGE SCALE GENOMIC DNA]</scope>
    <source>
        <strain evidence="9 10">THAL066</strain>
    </source>
</reference>
<dbReference type="GO" id="GO:0000139">
    <property type="term" value="C:Golgi membrane"/>
    <property type="evidence" value="ECO:0007669"/>
    <property type="project" value="TreeGrafter"/>
</dbReference>
<dbReference type="InterPro" id="IPR050749">
    <property type="entry name" value="Glycosyl_Hydrolase_47"/>
</dbReference>
<feature type="disulfide bond" evidence="7">
    <location>
        <begin position="166"/>
        <end position="204"/>
    </location>
</feature>
<proteinExistence type="inferred from homology"/>
<evidence type="ECO:0000256" key="3">
    <source>
        <dbReference type="ARBA" id="ARBA00007658"/>
    </source>
</evidence>
<dbReference type="Gene3D" id="1.50.10.10">
    <property type="match status" value="1"/>
</dbReference>
<evidence type="ECO:0000313" key="9">
    <source>
        <dbReference type="EMBL" id="KAF6005525.1"/>
    </source>
</evidence>
<comment type="similarity">
    <text evidence="3 8">Belongs to the glycosyl hydrolase 47 family.</text>
</comment>
<evidence type="ECO:0000256" key="6">
    <source>
        <dbReference type="PIRSR" id="PIRSR601382-2"/>
    </source>
</evidence>
<dbReference type="PANTHER" id="PTHR11742">
    <property type="entry name" value="MANNOSYL-OLIGOSACCHARIDE ALPHA-1,2-MANNOSIDASE-RELATED"/>
    <property type="match status" value="1"/>
</dbReference>
<dbReference type="InterPro" id="IPR001382">
    <property type="entry name" value="Glyco_hydro_47"/>
</dbReference>
<comment type="caution">
    <text evidence="9">The sequence shown here is derived from an EMBL/GenBank/DDBJ whole genome shotgun (WGS) entry which is preliminary data.</text>
</comment>
<comment type="pathway">
    <text evidence="2">Protein modification; protein glycosylation.</text>
</comment>
<keyword evidence="5 7" id="KW-1015">Disulfide bond</keyword>
<sequence>MWHAAARVSGTRCRQPMIPCSRGLRSEPIRCFGIFWTRAPANALPNILLQSSNGRSLVDNSSDFIRHVNLGAAGDSYYEYIVKSYIQLGRSDPFWRHESERVIDALERIVFRRGVLLDTTEPLVDAESEGSSAGVHFQSLKRFVNVSWPVILSNTDVLHQPDHLSCFAASLFVLEVPPSEWSASPTSARARHLLRLADEHARFCYEMYLVNAGLSGESVVVQKMTPNDSPYPDRPQVSIQSYITRYHQRPETLEALFYLWRATHNPKYREWGWTIFQAMEWYTRVPSGGYIGCNDPHLGCKDPIDKMESFFLAETLKYAYLLFSDDSILDIKADWVLNTEAHPLRISKNSGQDLTSAVHS</sequence>
<evidence type="ECO:0000256" key="5">
    <source>
        <dbReference type="ARBA" id="ARBA00023157"/>
    </source>
</evidence>
<dbReference type="EC" id="3.2.1.-" evidence="8"/>
<organism evidence="9 10">
    <name type="scientific">Cyanidiococcus yangmingshanensis</name>
    <dbReference type="NCBI Taxonomy" id="2690220"/>
    <lineage>
        <taxon>Eukaryota</taxon>
        <taxon>Rhodophyta</taxon>
        <taxon>Bangiophyceae</taxon>
        <taxon>Cyanidiales</taxon>
        <taxon>Cyanidiaceae</taxon>
        <taxon>Cyanidiococcus</taxon>
    </lineage>
</organism>
<keyword evidence="10" id="KW-1185">Reference proteome</keyword>
<dbReference type="OrthoDB" id="8118055at2759"/>
<dbReference type="Pfam" id="PF01532">
    <property type="entry name" value="Glyco_hydro_47"/>
    <property type="match status" value="1"/>
</dbReference>
<dbReference type="GO" id="GO:0005975">
    <property type="term" value="P:carbohydrate metabolic process"/>
    <property type="evidence" value="ECO:0007669"/>
    <property type="project" value="InterPro"/>
</dbReference>
<evidence type="ECO:0000256" key="1">
    <source>
        <dbReference type="ARBA" id="ARBA00001913"/>
    </source>
</evidence>
<dbReference type="Proteomes" id="UP000530660">
    <property type="component" value="Unassembled WGS sequence"/>
</dbReference>
<dbReference type="SUPFAM" id="SSF48225">
    <property type="entry name" value="Seven-hairpin glycosidases"/>
    <property type="match status" value="1"/>
</dbReference>
<dbReference type="PANTHER" id="PTHR11742:SF6">
    <property type="entry name" value="MANNOSYL-OLIGOSACCHARIDE ALPHA-1,2-MANNOSIDASE IA-RELATED"/>
    <property type="match status" value="1"/>
</dbReference>
<dbReference type="EMBL" id="VWRR01000001">
    <property type="protein sequence ID" value="KAF6005525.1"/>
    <property type="molecule type" value="Genomic_DNA"/>
</dbReference>
<evidence type="ECO:0000313" key="10">
    <source>
        <dbReference type="Proteomes" id="UP000530660"/>
    </source>
</evidence>
<keyword evidence="6" id="KW-0479">Metal-binding</keyword>
<protein>
    <recommendedName>
        <fullName evidence="8">alpha-1,2-Mannosidase</fullName>
        <ecNumber evidence="8">3.2.1.-</ecNumber>
    </recommendedName>
</protein>
<dbReference type="GO" id="GO:0004571">
    <property type="term" value="F:mannosyl-oligosaccharide 1,2-alpha-mannosidase activity"/>
    <property type="evidence" value="ECO:0007669"/>
    <property type="project" value="InterPro"/>
</dbReference>
<evidence type="ECO:0000256" key="8">
    <source>
        <dbReference type="RuleBase" id="RU361193"/>
    </source>
</evidence>
<accession>A0A7J7IQX0</accession>
<dbReference type="GO" id="GO:0005509">
    <property type="term" value="F:calcium ion binding"/>
    <property type="evidence" value="ECO:0007669"/>
    <property type="project" value="InterPro"/>
</dbReference>
<feature type="binding site" evidence="6">
    <location>
        <position position="339"/>
    </location>
    <ligand>
        <name>Ca(2+)</name>
        <dbReference type="ChEBI" id="CHEBI:29108"/>
    </ligand>
</feature>
<evidence type="ECO:0000256" key="2">
    <source>
        <dbReference type="ARBA" id="ARBA00004922"/>
    </source>
</evidence>
<gene>
    <name evidence="9" type="primary">MAN1A2</name>
    <name evidence="9" type="ORF">F1559_005129</name>
</gene>
<dbReference type="PRINTS" id="PR00747">
    <property type="entry name" value="GLYHDRLASE47"/>
</dbReference>